<evidence type="ECO:0000256" key="9">
    <source>
        <dbReference type="SAM" id="MobiDB-lite"/>
    </source>
</evidence>
<dbReference type="SUPFAM" id="SSF74788">
    <property type="entry name" value="Cullin repeat-like"/>
    <property type="match status" value="1"/>
</dbReference>
<organism evidence="10 11">
    <name type="scientific">Cutaneotrichosporon cavernicola</name>
    <dbReference type="NCBI Taxonomy" id="279322"/>
    <lineage>
        <taxon>Eukaryota</taxon>
        <taxon>Fungi</taxon>
        <taxon>Dikarya</taxon>
        <taxon>Basidiomycota</taxon>
        <taxon>Agaricomycotina</taxon>
        <taxon>Tremellomycetes</taxon>
        <taxon>Trichosporonales</taxon>
        <taxon>Trichosporonaceae</taxon>
        <taxon>Cutaneotrichosporon</taxon>
    </lineage>
</organism>
<gene>
    <name evidence="10" type="ORF">CcaverHIS019_0106870</name>
</gene>
<dbReference type="AlphaFoldDB" id="A0AA48HYP8"/>
<proteinExistence type="inferred from homology"/>
<feature type="compositionally biased region" description="Basic and acidic residues" evidence="9">
    <location>
        <begin position="753"/>
        <end position="794"/>
    </location>
</feature>
<feature type="compositionally biased region" description="Polar residues" evidence="9">
    <location>
        <begin position="796"/>
        <end position="812"/>
    </location>
</feature>
<evidence type="ECO:0000256" key="7">
    <source>
        <dbReference type="ARBA" id="ARBA00023136"/>
    </source>
</evidence>
<keyword evidence="11" id="KW-1185">Reference proteome</keyword>
<dbReference type="PANTHER" id="PTHR21311">
    <property type="entry name" value="CONSERVED OLIGOMERIC GOLGI COMPLEX COMPONENT 8"/>
    <property type="match status" value="1"/>
</dbReference>
<feature type="compositionally biased region" description="Low complexity" evidence="9">
    <location>
        <begin position="706"/>
        <end position="726"/>
    </location>
</feature>
<dbReference type="RefSeq" id="XP_060453235.1">
    <property type="nucleotide sequence ID" value="XM_060603088.1"/>
</dbReference>
<keyword evidence="5" id="KW-0653">Protein transport</keyword>
<feature type="compositionally biased region" description="Basic residues" evidence="9">
    <location>
        <begin position="926"/>
        <end position="937"/>
    </location>
</feature>
<feature type="compositionally biased region" description="Pro residues" evidence="9">
    <location>
        <begin position="727"/>
        <end position="736"/>
    </location>
</feature>
<feature type="compositionally biased region" description="Pro residues" evidence="9">
    <location>
        <begin position="878"/>
        <end position="887"/>
    </location>
</feature>
<feature type="compositionally biased region" description="Pro residues" evidence="9">
    <location>
        <begin position="660"/>
        <end position="680"/>
    </location>
</feature>
<evidence type="ECO:0000256" key="1">
    <source>
        <dbReference type="ARBA" id="ARBA00004395"/>
    </source>
</evidence>
<comment type="subcellular location">
    <subcellularLocation>
        <location evidence="1">Golgi apparatus membrane</location>
        <topology evidence="1">Peripheral membrane protein</topology>
    </subcellularLocation>
</comment>
<sequence length="937" mass="98814">MEEEPDTPSLVELLQRTAADQHLSAPDLSTPAAQEYLDALQALPLKALLAEAGAITDAAGGVEGELTNLCYREYPTFISVHKCSAAVTSAFDDFSSSLGRLLDAVPALEDECRTFVRGTARMQDARAKAVLVQEHQDKLFDLLEIPQLMDTCVRNGYYQEALELSAHTDSLLKRYPGVELVHDVAKEVDGVLQLMLSQLLALLREPIKLPALVKTVGYLRRLSIIGEDELGLAFLVSRLSNFRTQLGALERDRPDPVRYVRKYVDLFREHVFDIISQFSAIFEGARGAAQLASFAGQCVDELVSVVATNVPKMKDAASLSSILVQLGYCALAFARVGLDFSALVTDPFADAVSSAFGGAITDATKSLAMALAQAEKGSGSPASALLAPEALPALLSADSPLSFVTWSGSLDTLPDLAKFPPLAILVNAHLSALNSLRLLAPLHLHPALAATQCAALTKCTHAVAQYARQAVAMSDTMNPGTGHKRSNSGRAALIRRNTETQLTPEARTARRREAQRTCAAFADAWGQAVVPLLRTALDTGVFEEALDDSAELRETLETLDAWVRDQDVESTVKEGARTPNGSGAATPVVHEELVGEPEEMTAVERGASPVRSPSPVKASPVKERSPSPVKAEPARSPSPLKEPVAPSPIASSVKERSPSPVKPEPARSPSPVKVPSPKSPVQPSSPEQTSPPLKPTFRAPQFTIDTPSAHATPADTTPATLATPVVETPPPVPTPEPEPEENEKAANGQAKAAETKAAETEAAKTELNHKPETSKERTEMKVETKPMSEVKAEGTAESTPTTTSEQPAQDVNGTADAEKAGAAEQSEPAVTADADLSAVSVLEDESSPSPVADTAPVVGNKPTTPPASAETTTVVDTPVPPSAPDATPPAASETPAEEADDDPAESTGPSRPPSPSGAAPSTSGGGKKKKKKNKKKK</sequence>
<evidence type="ECO:0000256" key="5">
    <source>
        <dbReference type="ARBA" id="ARBA00022927"/>
    </source>
</evidence>
<protein>
    <recommendedName>
        <fullName evidence="3">Conserved oligomeric Golgi complex subunit 8</fullName>
    </recommendedName>
    <alternativeName>
        <fullName evidence="8">Component of oligomeric Golgi complex 8</fullName>
    </alternativeName>
</protein>
<dbReference type="Pfam" id="PF04124">
    <property type="entry name" value="Dor1"/>
    <property type="match status" value="1"/>
</dbReference>
<keyword evidence="6" id="KW-0333">Golgi apparatus</keyword>
<dbReference type="GO" id="GO:0017119">
    <property type="term" value="C:Golgi transport complex"/>
    <property type="evidence" value="ECO:0007669"/>
    <property type="project" value="InterPro"/>
</dbReference>
<keyword evidence="4" id="KW-0813">Transport</keyword>
<comment type="similarity">
    <text evidence="2">Belongs to the COG8 family.</text>
</comment>
<dbReference type="GO" id="GO:0006891">
    <property type="term" value="P:intra-Golgi vesicle-mediated transport"/>
    <property type="evidence" value="ECO:0007669"/>
    <property type="project" value="TreeGrafter"/>
</dbReference>
<evidence type="ECO:0000256" key="6">
    <source>
        <dbReference type="ARBA" id="ARBA00023034"/>
    </source>
</evidence>
<dbReference type="InterPro" id="IPR016159">
    <property type="entry name" value="Cullin_repeat-like_dom_sf"/>
</dbReference>
<reference evidence="10" key="1">
    <citation type="journal article" date="2023" name="BMC Genomics">
        <title>Chromosome-level genome assemblies of Cutaneotrichosporon spp. (Trichosporonales, Basidiomycota) reveal imbalanced evolution between nucleotide sequences and chromosome synteny.</title>
        <authorList>
            <person name="Kobayashi Y."/>
            <person name="Kayamori A."/>
            <person name="Aoki K."/>
            <person name="Shiwa Y."/>
            <person name="Matsutani M."/>
            <person name="Fujita N."/>
            <person name="Sugita T."/>
            <person name="Iwasaki W."/>
            <person name="Tanaka N."/>
            <person name="Takashima M."/>
        </authorList>
    </citation>
    <scope>NUCLEOTIDE SEQUENCE</scope>
    <source>
        <strain evidence="10">HIS019</strain>
    </source>
</reference>
<dbReference type="PANTHER" id="PTHR21311:SF0">
    <property type="entry name" value="CONSERVED OLIGOMERIC GOLGI COMPLEX SUBUNIT 8"/>
    <property type="match status" value="1"/>
</dbReference>
<evidence type="ECO:0000256" key="2">
    <source>
        <dbReference type="ARBA" id="ARBA00006419"/>
    </source>
</evidence>
<keyword evidence="7" id="KW-0472">Membrane</keyword>
<accession>A0AA48HYP8</accession>
<dbReference type="GeneID" id="85491840"/>
<feature type="region of interest" description="Disordered" evidence="9">
    <location>
        <begin position="475"/>
        <end position="511"/>
    </location>
</feature>
<dbReference type="GO" id="GO:0000139">
    <property type="term" value="C:Golgi membrane"/>
    <property type="evidence" value="ECO:0007669"/>
    <property type="project" value="UniProtKB-SubCell"/>
</dbReference>
<evidence type="ECO:0000256" key="3">
    <source>
        <dbReference type="ARBA" id="ARBA00020983"/>
    </source>
</evidence>
<feature type="compositionally biased region" description="Low complexity" evidence="9">
    <location>
        <begin position="866"/>
        <end position="877"/>
    </location>
</feature>
<dbReference type="KEGG" id="ccac:CcaHIS019_0106870"/>
<feature type="compositionally biased region" description="Acidic residues" evidence="9">
    <location>
        <begin position="895"/>
        <end position="904"/>
    </location>
</feature>
<evidence type="ECO:0000256" key="8">
    <source>
        <dbReference type="ARBA" id="ARBA00031347"/>
    </source>
</evidence>
<evidence type="ECO:0000313" key="10">
    <source>
        <dbReference type="EMBL" id="BEI87969.1"/>
    </source>
</evidence>
<dbReference type="Proteomes" id="UP001233271">
    <property type="component" value="Chromosome 1"/>
</dbReference>
<dbReference type="InterPro" id="IPR007255">
    <property type="entry name" value="COG8"/>
</dbReference>
<evidence type="ECO:0000313" key="11">
    <source>
        <dbReference type="Proteomes" id="UP001233271"/>
    </source>
</evidence>
<evidence type="ECO:0000256" key="4">
    <source>
        <dbReference type="ARBA" id="ARBA00022448"/>
    </source>
</evidence>
<dbReference type="EMBL" id="AP028212">
    <property type="protein sequence ID" value="BEI87969.1"/>
    <property type="molecule type" value="Genomic_DNA"/>
</dbReference>
<feature type="region of interest" description="Disordered" evidence="9">
    <location>
        <begin position="597"/>
        <end position="937"/>
    </location>
</feature>
<name>A0AA48HYP8_9TREE</name>
<dbReference type="GO" id="GO:0015031">
    <property type="term" value="P:protein transport"/>
    <property type="evidence" value="ECO:0007669"/>
    <property type="project" value="UniProtKB-KW"/>
</dbReference>